<accession>A0A1G8HYJ2</accession>
<dbReference type="RefSeq" id="WP_090585994.1">
    <property type="nucleotide sequence ID" value="NZ_FNDT01000006.1"/>
</dbReference>
<evidence type="ECO:0000256" key="5">
    <source>
        <dbReference type="ARBA" id="ARBA00022900"/>
    </source>
</evidence>
<keyword evidence="4" id="KW-0646">Protease inhibitor</keyword>
<feature type="chain" id="PRO_5039367950" evidence="8">
    <location>
        <begin position="22"/>
        <end position="193"/>
    </location>
</feature>
<dbReference type="InterPro" id="IPR023549">
    <property type="entry name" value="Subtilisin_inhibitor"/>
</dbReference>
<dbReference type="GO" id="GO:0004867">
    <property type="term" value="F:serine-type endopeptidase inhibitor activity"/>
    <property type="evidence" value="ECO:0007669"/>
    <property type="project" value="UniProtKB-KW"/>
</dbReference>
<dbReference type="OrthoDB" id="3427327at2"/>
<feature type="compositionally biased region" description="Low complexity" evidence="7">
    <location>
        <begin position="38"/>
        <end position="65"/>
    </location>
</feature>
<dbReference type="AlphaFoldDB" id="A0A1G8HYJ2"/>
<evidence type="ECO:0000259" key="9">
    <source>
        <dbReference type="Pfam" id="PF00720"/>
    </source>
</evidence>
<dbReference type="EMBL" id="FNDT01000006">
    <property type="protein sequence ID" value="SDI11775.1"/>
    <property type="molecule type" value="Genomic_DNA"/>
</dbReference>
<dbReference type="GO" id="GO:0005576">
    <property type="term" value="C:extracellular region"/>
    <property type="evidence" value="ECO:0007669"/>
    <property type="project" value="UniProtKB-SubCell"/>
</dbReference>
<proteinExistence type="inferred from homology"/>
<feature type="domain" description="Subtilisin inhibitor" evidence="9">
    <location>
        <begin position="86"/>
        <end position="166"/>
    </location>
</feature>
<evidence type="ECO:0000256" key="7">
    <source>
        <dbReference type="SAM" id="MobiDB-lite"/>
    </source>
</evidence>
<evidence type="ECO:0000256" key="8">
    <source>
        <dbReference type="SAM" id="SignalP"/>
    </source>
</evidence>
<dbReference type="SUPFAM" id="SSF55399">
    <property type="entry name" value="Subtilisin inhibitor"/>
    <property type="match status" value="1"/>
</dbReference>
<organism evidence="10 11">
    <name type="scientific">Arthrobacter subterraneus</name>
    <dbReference type="NCBI Taxonomy" id="335973"/>
    <lineage>
        <taxon>Bacteria</taxon>
        <taxon>Bacillati</taxon>
        <taxon>Actinomycetota</taxon>
        <taxon>Actinomycetes</taxon>
        <taxon>Micrococcales</taxon>
        <taxon>Micrococcaceae</taxon>
        <taxon>Arthrobacter</taxon>
    </lineage>
</organism>
<dbReference type="Gene3D" id="3.30.350.10">
    <property type="entry name" value="Subtilisin inhibitor-like"/>
    <property type="match status" value="1"/>
</dbReference>
<sequence>METARSVAVRGVCLLTGSVLAVLLAGCGATGNPGTELTAAPPSSPSSQPAVPSPTPTASESSMSTDSPKPAPSLPSDPAAVGSSMLTISIRQNPEAEPVEYFLECTPDGIGETTTLPNPAAACEAVKRLGAAFFNAEPDPNQMCTQQYGGPQTATIKGTVDGHRVYASFSATDGCEIARWNAVESILGPAGAN</sequence>
<dbReference type="STRING" id="335973.SAMN04488693_10673"/>
<evidence type="ECO:0000256" key="4">
    <source>
        <dbReference type="ARBA" id="ARBA00022690"/>
    </source>
</evidence>
<name>A0A1G8HYJ2_9MICC</name>
<evidence type="ECO:0000256" key="3">
    <source>
        <dbReference type="ARBA" id="ARBA00022525"/>
    </source>
</evidence>
<evidence type="ECO:0000256" key="6">
    <source>
        <dbReference type="ARBA" id="ARBA00023157"/>
    </source>
</evidence>
<evidence type="ECO:0000256" key="1">
    <source>
        <dbReference type="ARBA" id="ARBA00004613"/>
    </source>
</evidence>
<evidence type="ECO:0000256" key="2">
    <source>
        <dbReference type="ARBA" id="ARBA00010472"/>
    </source>
</evidence>
<comment type="similarity">
    <text evidence="2">Belongs to the protease inhibitor I16 (SSI) family.</text>
</comment>
<dbReference type="InterPro" id="IPR036819">
    <property type="entry name" value="Subtilisin_inhibitor-like_sf"/>
</dbReference>
<keyword evidence="3" id="KW-0964">Secreted</keyword>
<dbReference type="Proteomes" id="UP000199258">
    <property type="component" value="Unassembled WGS sequence"/>
</dbReference>
<dbReference type="Pfam" id="PF00720">
    <property type="entry name" value="SSI"/>
    <property type="match status" value="1"/>
</dbReference>
<evidence type="ECO:0000313" key="10">
    <source>
        <dbReference type="EMBL" id="SDI11775.1"/>
    </source>
</evidence>
<feature type="region of interest" description="Disordered" evidence="7">
    <location>
        <begin position="32"/>
        <end position="80"/>
    </location>
</feature>
<keyword evidence="5" id="KW-0722">Serine protease inhibitor</keyword>
<feature type="signal peptide" evidence="8">
    <location>
        <begin position="1"/>
        <end position="21"/>
    </location>
</feature>
<keyword evidence="11" id="KW-1185">Reference proteome</keyword>
<gene>
    <name evidence="10" type="ORF">SAMN04488693_10673</name>
</gene>
<evidence type="ECO:0000313" key="11">
    <source>
        <dbReference type="Proteomes" id="UP000199258"/>
    </source>
</evidence>
<comment type="subcellular location">
    <subcellularLocation>
        <location evidence="1">Secreted</location>
    </subcellularLocation>
</comment>
<protein>
    <submittedName>
        <fullName evidence="10">Subtilisin inhibitor-like</fullName>
    </submittedName>
</protein>
<reference evidence="10 11" key="1">
    <citation type="submission" date="2016-10" db="EMBL/GenBank/DDBJ databases">
        <authorList>
            <person name="de Groot N.N."/>
        </authorList>
    </citation>
    <scope>NUCLEOTIDE SEQUENCE [LARGE SCALE GENOMIC DNA]</scope>
    <source>
        <strain evidence="10 11">NP_1H</strain>
    </source>
</reference>
<keyword evidence="6" id="KW-1015">Disulfide bond</keyword>
<keyword evidence="8" id="KW-0732">Signal</keyword>
<dbReference type="PROSITE" id="PS51257">
    <property type="entry name" value="PROKAR_LIPOPROTEIN"/>
    <property type="match status" value="1"/>
</dbReference>